<dbReference type="VEuPathDB" id="FungiDB:BO97DRAFT_27441"/>
<protein>
    <submittedName>
        <fullName evidence="2">Uncharacterized protein</fullName>
    </submittedName>
</protein>
<accession>A0A395I283</accession>
<gene>
    <name evidence="2" type="ORF">BO97DRAFT_27441</name>
</gene>
<evidence type="ECO:0000313" key="2">
    <source>
        <dbReference type="EMBL" id="RAL13826.1"/>
    </source>
</evidence>
<dbReference type="Proteomes" id="UP000248961">
    <property type="component" value="Unassembled WGS sequence"/>
</dbReference>
<evidence type="ECO:0000256" key="1">
    <source>
        <dbReference type="SAM" id="MobiDB-lite"/>
    </source>
</evidence>
<keyword evidence="3" id="KW-1185">Reference proteome</keyword>
<feature type="region of interest" description="Disordered" evidence="1">
    <location>
        <begin position="16"/>
        <end position="61"/>
    </location>
</feature>
<feature type="compositionally biased region" description="Polar residues" evidence="1">
    <location>
        <begin position="430"/>
        <end position="444"/>
    </location>
</feature>
<dbReference type="RefSeq" id="XP_025552980.1">
    <property type="nucleotide sequence ID" value="XM_025691013.1"/>
</dbReference>
<dbReference type="STRING" id="1450537.A0A395I283"/>
<feature type="region of interest" description="Disordered" evidence="1">
    <location>
        <begin position="426"/>
        <end position="479"/>
    </location>
</feature>
<dbReference type="AlphaFoldDB" id="A0A395I283"/>
<feature type="compositionally biased region" description="Polar residues" evidence="1">
    <location>
        <begin position="40"/>
        <end position="61"/>
    </location>
</feature>
<dbReference type="OrthoDB" id="3553547at2759"/>
<sequence length="479" mass="53173">MAYNIFDDFDFFPLPQPSPSLLEEPQDDTSIRALPPKSPNPLSDLQGSTSPFIPPSGSASRDNTLHASVIPRTHAAAYHVEIDTHPPDVVQSWGQSAASITDPSEPVDKPLSGVKRSSVDRQEIRVDCTKLEHVFAANQVLIAQQNEITELRSRLQELRLTVKQIVGLTGDKRDGLHPTRGSHITVGTLTELRDQGLHIETTLIARENLLTKSMEEFAELLGQLRVPLPKRSATPESTAGDEVESFLKASEDEQKLFSHASVAQRLPDLRNQVDELDRRLIQIVQTARKDSIFWTGKAGRIDGDSVEFLRTYNAARMELVKGYKATIVDLEMSIGFQDDPLQALPNELRESNIFDSPLEEGTLPGIFVNQWLLYQLRASALEGMRIRSLPEWQALRNQGWTDTSISRLALTLWFSDDTVCPGDAAAPRMSSESLHLNKVSSTGAKVSPRKRSRSGNLQESASRRQCTQSRGGLARRETG</sequence>
<dbReference type="EMBL" id="KZ824277">
    <property type="protein sequence ID" value="RAL13826.1"/>
    <property type="molecule type" value="Genomic_DNA"/>
</dbReference>
<evidence type="ECO:0000313" key="3">
    <source>
        <dbReference type="Proteomes" id="UP000248961"/>
    </source>
</evidence>
<organism evidence="2 3">
    <name type="scientific">Aspergillus homomorphus (strain CBS 101889)</name>
    <dbReference type="NCBI Taxonomy" id="1450537"/>
    <lineage>
        <taxon>Eukaryota</taxon>
        <taxon>Fungi</taxon>
        <taxon>Dikarya</taxon>
        <taxon>Ascomycota</taxon>
        <taxon>Pezizomycotina</taxon>
        <taxon>Eurotiomycetes</taxon>
        <taxon>Eurotiomycetidae</taxon>
        <taxon>Eurotiales</taxon>
        <taxon>Aspergillaceae</taxon>
        <taxon>Aspergillus</taxon>
        <taxon>Aspergillus subgen. Circumdati</taxon>
    </lineage>
</organism>
<proteinExistence type="predicted"/>
<name>A0A395I283_ASPHC</name>
<feature type="compositionally biased region" description="Polar residues" evidence="1">
    <location>
        <begin position="454"/>
        <end position="470"/>
    </location>
</feature>
<reference evidence="2 3" key="1">
    <citation type="submission" date="2018-02" db="EMBL/GenBank/DDBJ databases">
        <title>The genomes of Aspergillus section Nigri reveals drivers in fungal speciation.</title>
        <authorList>
            <consortium name="DOE Joint Genome Institute"/>
            <person name="Vesth T.C."/>
            <person name="Nybo J."/>
            <person name="Theobald S."/>
            <person name="Brandl J."/>
            <person name="Frisvad J.C."/>
            <person name="Nielsen K.F."/>
            <person name="Lyhne E.K."/>
            <person name="Kogle M.E."/>
            <person name="Kuo A."/>
            <person name="Riley R."/>
            <person name="Clum A."/>
            <person name="Nolan M."/>
            <person name="Lipzen A."/>
            <person name="Salamov A."/>
            <person name="Henrissat B."/>
            <person name="Wiebenga A."/>
            <person name="De vries R.P."/>
            <person name="Grigoriev I.V."/>
            <person name="Mortensen U.H."/>
            <person name="Andersen M.R."/>
            <person name="Baker S.E."/>
        </authorList>
    </citation>
    <scope>NUCLEOTIDE SEQUENCE [LARGE SCALE GENOMIC DNA]</scope>
    <source>
        <strain evidence="2 3">CBS 101889</strain>
    </source>
</reference>
<dbReference type="GeneID" id="37195302"/>